<dbReference type="STRING" id="1104324.P186_1124"/>
<dbReference type="BioCyc" id="PSP1104324:GJSN-1096-MONOMER"/>
<dbReference type="AlphaFoldDB" id="G7VCD7"/>
<dbReference type="HOGENOM" id="CLU_2217147_0_0_2"/>
<gene>
    <name evidence="1" type="ORF">P186_1124</name>
</gene>
<evidence type="ECO:0000313" key="2">
    <source>
        <dbReference type="Proteomes" id="UP000005867"/>
    </source>
</evidence>
<protein>
    <submittedName>
        <fullName evidence="1">Uncharacterized protein</fullName>
    </submittedName>
</protein>
<dbReference type="KEGG" id="pyr:P186_1124"/>
<name>G7VCD7_9CREN</name>
<organism evidence="1 2">
    <name type="scientific">Pyrobaculum ferrireducens</name>
    <dbReference type="NCBI Taxonomy" id="1104324"/>
    <lineage>
        <taxon>Archaea</taxon>
        <taxon>Thermoproteota</taxon>
        <taxon>Thermoprotei</taxon>
        <taxon>Thermoproteales</taxon>
        <taxon>Thermoproteaceae</taxon>
        <taxon>Pyrobaculum</taxon>
    </lineage>
</organism>
<reference evidence="1 2" key="1">
    <citation type="journal article" date="2012" name="J. Bacteriol.">
        <title>Complete genome sequence of strain 1860, a crenarchaeon of the genus pyrobaculum able to grow with various electron acceptors.</title>
        <authorList>
            <person name="Mardanov A.V."/>
            <person name="Gumerov V.M."/>
            <person name="Slobodkina G.B."/>
            <person name="Beletsky A.V."/>
            <person name="Bonch-Osmolovskaya E.A."/>
            <person name="Ravin N.V."/>
            <person name="Skryabin K.G."/>
        </authorList>
    </citation>
    <scope>NUCLEOTIDE SEQUENCE [LARGE SCALE GENOMIC DNA]</scope>
    <source>
        <strain evidence="1 2">1860</strain>
    </source>
</reference>
<keyword evidence="2" id="KW-1185">Reference proteome</keyword>
<sequence length="109" mass="11621">MSVFVSVINPGDKARFGEDSTFLVFKNAEAVARRLGVELVVGGDVLRIGDFEARWAGGRLVVGDFSAEVDVEQWEAFVSLVLSYFVGVGRPPDGAALRDILFAVGVSTG</sequence>
<dbReference type="Proteomes" id="UP000005867">
    <property type="component" value="Chromosome"/>
</dbReference>
<evidence type="ECO:0000313" key="1">
    <source>
        <dbReference type="EMBL" id="AET32557.1"/>
    </source>
</evidence>
<proteinExistence type="predicted"/>
<accession>G7VCD7</accession>
<dbReference type="eggNOG" id="arCOG05624">
    <property type="taxonomic scope" value="Archaea"/>
</dbReference>
<dbReference type="EMBL" id="CP003098">
    <property type="protein sequence ID" value="AET32557.1"/>
    <property type="molecule type" value="Genomic_DNA"/>
</dbReference>